<keyword evidence="1" id="KW-0378">Hydrolase</keyword>
<dbReference type="PROSITE" id="PS51318">
    <property type="entry name" value="TAT"/>
    <property type="match status" value="1"/>
</dbReference>
<accession>A0A6J6XW44</accession>
<dbReference type="GO" id="GO:0016787">
    <property type="term" value="F:hydrolase activity"/>
    <property type="evidence" value="ECO:0007669"/>
    <property type="project" value="UniProtKB-KW"/>
</dbReference>
<evidence type="ECO:0000313" key="2">
    <source>
        <dbReference type="EMBL" id="CAB4801262.1"/>
    </source>
</evidence>
<name>A0A6J6XW44_9ZZZZ</name>
<dbReference type="Gene3D" id="2.40.260.10">
    <property type="entry name" value="Sortase"/>
    <property type="match status" value="1"/>
</dbReference>
<dbReference type="InterPro" id="IPR023365">
    <property type="entry name" value="Sortase_dom-sf"/>
</dbReference>
<dbReference type="InterPro" id="IPR006311">
    <property type="entry name" value="TAT_signal"/>
</dbReference>
<dbReference type="EMBL" id="CAFAAI010000173">
    <property type="protein sequence ID" value="CAB4801262.1"/>
    <property type="molecule type" value="Genomic_DNA"/>
</dbReference>
<sequence length="567" mass="58052">MTTTLSRRQLLALAASVPVALSLGSPAHAVPVQAGACSFVPVAPSRLAETRASEGQFGFTRIDAHTIRVQIAGRNAVPANAAAAVLNVTATNAVAAGYVSVYPTGTALPEASNLNIDRAGQIVANLVTVLLGTDGSVDIFSSQPNDIVVDIGGAYIPQASPVSAGRFVALATAFRAFDTRDRGFGTGPGQTESVSVASVVPANAIAVVVNLTVTESNGPGFFTAFAAGASRPDSSNLNADAAGQTRANQTIVPVGTGGTVFGIDVFASSGGHLIVDVAGYFTGPTAAVAVEGLFVPGAPYRALDTRTPGSYGRLQSGWTAEFDYSGRADSQAVVVNLTTTQTRGAGYFTGYAARTNRPVASNLNAVGAGQTVANHAILRTSTAGVAVFTQRGGHLVVDVAGYFIGSPSAVLSVSAAENPAPGASQLPYALHLPSIGVNGYVAEGVANSVVDKGLVGHWPEVGLAGENSHMVLFGHRTKFGSIFKNLHLVGPGAELTLESPSDDGRVYHYQFARRDITGDSNAEIFGVGLLAPLPNVSLVACSKTNFLPTDTRHRIVVTFSLVRVDPG</sequence>
<dbReference type="InterPro" id="IPR005754">
    <property type="entry name" value="Sortase"/>
</dbReference>
<dbReference type="Pfam" id="PF04203">
    <property type="entry name" value="Sortase"/>
    <property type="match status" value="1"/>
</dbReference>
<protein>
    <submittedName>
        <fullName evidence="2">Unannotated protein</fullName>
    </submittedName>
</protein>
<evidence type="ECO:0000256" key="1">
    <source>
        <dbReference type="ARBA" id="ARBA00022801"/>
    </source>
</evidence>
<organism evidence="2">
    <name type="scientific">freshwater metagenome</name>
    <dbReference type="NCBI Taxonomy" id="449393"/>
    <lineage>
        <taxon>unclassified sequences</taxon>
        <taxon>metagenomes</taxon>
        <taxon>ecological metagenomes</taxon>
    </lineage>
</organism>
<reference evidence="2" key="1">
    <citation type="submission" date="2020-05" db="EMBL/GenBank/DDBJ databases">
        <authorList>
            <person name="Chiriac C."/>
            <person name="Salcher M."/>
            <person name="Ghai R."/>
            <person name="Kavagutti S V."/>
        </authorList>
    </citation>
    <scope>NUCLEOTIDE SEQUENCE</scope>
</reference>
<gene>
    <name evidence="2" type="ORF">UFOPK2992_01037</name>
</gene>
<dbReference type="AlphaFoldDB" id="A0A6J6XW44"/>
<dbReference type="SUPFAM" id="SSF63817">
    <property type="entry name" value="Sortase"/>
    <property type="match status" value="1"/>
</dbReference>
<proteinExistence type="predicted"/>